<reference evidence="2 3" key="1">
    <citation type="submission" date="2020-02" db="EMBL/GenBank/DDBJ databases">
        <title>Characterization of phylogenetic diversity of novel bifidobacterial species isolated in Czech ZOOs.</title>
        <authorList>
            <person name="Lugli G.A."/>
            <person name="Vera N.B."/>
            <person name="Ventura M."/>
        </authorList>
    </citation>
    <scope>NUCLEOTIDE SEQUENCE [LARGE SCALE GENOMIC DNA]</scope>
    <source>
        <strain evidence="2 3">DSM 109958</strain>
    </source>
</reference>
<feature type="compositionally biased region" description="Polar residues" evidence="1">
    <location>
        <begin position="26"/>
        <end position="38"/>
    </location>
</feature>
<evidence type="ECO:0000256" key="1">
    <source>
        <dbReference type="SAM" id="MobiDB-lite"/>
    </source>
</evidence>
<keyword evidence="3" id="KW-1185">Reference proteome</keyword>
<gene>
    <name evidence="2" type="ORF">G1C96_0149</name>
</gene>
<accession>A0A7Y0HXM4</accession>
<proteinExistence type="predicted"/>
<feature type="region of interest" description="Disordered" evidence="1">
    <location>
        <begin position="1"/>
        <end position="38"/>
    </location>
</feature>
<organism evidence="2 3">
    <name type="scientific">Bifidobacterium moraviense</name>
    <dbReference type="NCBI Taxonomy" id="2675323"/>
    <lineage>
        <taxon>Bacteria</taxon>
        <taxon>Bacillati</taxon>
        <taxon>Actinomycetota</taxon>
        <taxon>Actinomycetes</taxon>
        <taxon>Bifidobacteriales</taxon>
        <taxon>Bifidobacteriaceae</taxon>
        <taxon>Bifidobacterium</taxon>
    </lineage>
</organism>
<dbReference type="AlphaFoldDB" id="A0A7Y0HXM4"/>
<evidence type="ECO:0000313" key="2">
    <source>
        <dbReference type="EMBL" id="NMM99571.1"/>
    </source>
</evidence>
<comment type="caution">
    <text evidence="2">The sequence shown here is derived from an EMBL/GenBank/DDBJ whole genome shotgun (WGS) entry which is preliminary data.</text>
</comment>
<dbReference type="Proteomes" id="UP000588277">
    <property type="component" value="Unassembled WGS sequence"/>
</dbReference>
<evidence type="ECO:0000313" key="3">
    <source>
        <dbReference type="Proteomes" id="UP000588277"/>
    </source>
</evidence>
<dbReference type="EMBL" id="JAAIIH010000001">
    <property type="protein sequence ID" value="NMM99571.1"/>
    <property type="molecule type" value="Genomic_DNA"/>
</dbReference>
<feature type="compositionally biased region" description="Polar residues" evidence="1">
    <location>
        <begin position="1"/>
        <end position="12"/>
    </location>
</feature>
<name>A0A7Y0HXM4_9BIFI</name>
<protein>
    <submittedName>
        <fullName evidence="2">Uncharacterized protein</fullName>
    </submittedName>
</protein>
<sequence length="38" mass="4096">MSSPMTMPTSWKTARCQPVRSAGTPKETSMVGSQVTHT</sequence>